<dbReference type="GO" id="GO:0000179">
    <property type="term" value="F:rRNA (adenine-N6,N6-)-dimethyltransferase activity"/>
    <property type="evidence" value="ECO:0007669"/>
    <property type="project" value="UniProtKB-UniRule"/>
</dbReference>
<keyword evidence="8" id="KW-0698">rRNA processing</keyword>
<feature type="region of interest" description="Disordered" evidence="9">
    <location>
        <begin position="28"/>
        <end position="78"/>
    </location>
</feature>
<evidence type="ECO:0000256" key="9">
    <source>
        <dbReference type="SAM" id="MobiDB-lite"/>
    </source>
</evidence>
<dbReference type="InterPro" id="IPR001737">
    <property type="entry name" value="KsgA/Erm"/>
</dbReference>
<evidence type="ECO:0000256" key="8">
    <source>
        <dbReference type="RuleBase" id="RU362106"/>
    </source>
</evidence>
<feature type="binding site" evidence="7">
    <location>
        <position position="194"/>
    </location>
    <ligand>
        <name>S-adenosyl-L-methionine</name>
        <dbReference type="ChEBI" id="CHEBI:59789"/>
    </ligand>
</feature>
<dbReference type="Gene3D" id="1.10.8.100">
    <property type="entry name" value="Ribosomal RNA adenine dimethylase-like, domain 2"/>
    <property type="match status" value="1"/>
</dbReference>
<comment type="caution">
    <text evidence="10">The sequence shown here is derived from an EMBL/GenBank/DDBJ whole genome shotgun (WGS) entry which is preliminary data.</text>
</comment>
<keyword evidence="2 7" id="KW-0489">Methyltransferase</keyword>
<sequence>MSFLRPCLPLRLSARYSYVRASQVRFNSNSPIPEAPKKRGRPRKVQVTSPPQEAELRPRGRPRKTPAPEATVESKAPKEVKKVKTFEEEVEEARKKYLRRVGRTKIEVEEVFPPVEQRIELPPSSQWQSLFYSAHQTHRVSISKLDTAIAVADAFVPAGSKGKVIVEAFPGPGQLTRALLKLPKERIDRIIVLEDYKNYYEYLHPLEGLDPRVKVLNLSGLSWETYDILHEQGLLVDIEAHSWDAGLHPKLQFISHLPINVHGEQLINQFIRFIPDRHWLFQYGRVPMNFLLSEYIWQRLTSKDLLIRCKLTAVADATVDCTVLLDDELQPYRDNFYPVPSLLANKLDAKVTGNRKAGVPFQAVSVIPTEKQIIGPGEMEAWDYCLRRLFVQRATPIEKAITLLGPGAGSLLEEIAGKVPLEKSPRELTMDQWCVILKVFNDWPFAPADLSIADLIEDSEGRQSNRMR</sequence>
<reference evidence="10 11" key="1">
    <citation type="submission" date="2015-12" db="EMBL/GenBank/DDBJ databases">
        <title>Draft genome sequence of Moniliophthora roreri, the causal agent of frosty pod rot of cacao.</title>
        <authorList>
            <person name="Aime M.C."/>
            <person name="Diaz-Valderrama J.R."/>
            <person name="Kijpornyongpan T."/>
            <person name="Phillips-Mora W."/>
        </authorList>
    </citation>
    <scope>NUCLEOTIDE SEQUENCE [LARGE SCALE GENOMIC DNA]</scope>
    <source>
        <strain evidence="10 11">MCA 2952</strain>
    </source>
</reference>
<evidence type="ECO:0000313" key="11">
    <source>
        <dbReference type="Proteomes" id="UP000054988"/>
    </source>
</evidence>
<protein>
    <recommendedName>
        <fullName evidence="8">rRNA adenine N(6)-methyltransferase</fullName>
        <ecNumber evidence="8">2.1.1.-</ecNumber>
    </recommendedName>
</protein>
<dbReference type="EC" id="2.1.1.-" evidence="8"/>
<dbReference type="InterPro" id="IPR029063">
    <property type="entry name" value="SAM-dependent_MTases_sf"/>
</dbReference>
<dbReference type="GO" id="GO:0003677">
    <property type="term" value="F:DNA binding"/>
    <property type="evidence" value="ECO:0007669"/>
    <property type="project" value="InterPro"/>
</dbReference>
<dbReference type="PANTHER" id="PTHR11727">
    <property type="entry name" value="DIMETHYLADENOSINE TRANSFERASE"/>
    <property type="match status" value="1"/>
</dbReference>
<evidence type="ECO:0000256" key="1">
    <source>
        <dbReference type="ARBA" id="ARBA00004173"/>
    </source>
</evidence>
<dbReference type="Proteomes" id="UP000054988">
    <property type="component" value="Unassembled WGS sequence"/>
</dbReference>
<evidence type="ECO:0000313" key="10">
    <source>
        <dbReference type="EMBL" id="KTB46083.1"/>
    </source>
</evidence>
<dbReference type="SMART" id="SM00384">
    <property type="entry name" value="AT_hook"/>
    <property type="match status" value="2"/>
</dbReference>
<dbReference type="eggNOG" id="ENOG502S4WC">
    <property type="taxonomic scope" value="Eukaryota"/>
</dbReference>
<dbReference type="SUPFAM" id="SSF53335">
    <property type="entry name" value="S-adenosyl-L-methionine-dependent methyltransferases"/>
    <property type="match status" value="1"/>
</dbReference>
<keyword evidence="4 7" id="KW-0949">S-adenosyl-L-methionine</keyword>
<comment type="function">
    <text evidence="6">Mitochondrial transcription factor that confers selective promoter recognition on the core subunit of the yeast mitochondrial RNA polymerase. Interacts with DNA in a non-specific manner.</text>
</comment>
<evidence type="ECO:0000256" key="2">
    <source>
        <dbReference type="ARBA" id="ARBA00022603"/>
    </source>
</evidence>
<dbReference type="PROSITE" id="PS51689">
    <property type="entry name" value="SAM_RNA_A_N6_MT"/>
    <property type="match status" value="1"/>
</dbReference>
<dbReference type="GO" id="GO:0005759">
    <property type="term" value="C:mitochondrial matrix"/>
    <property type="evidence" value="ECO:0007669"/>
    <property type="project" value="TreeGrafter"/>
</dbReference>
<comment type="similarity">
    <text evidence="7 8">Belongs to the class I-like SAM-binding methyltransferase superfamily. rRNA adenine N(6)-methyltransferase family.</text>
</comment>
<comment type="caution">
    <text evidence="7">Lacks conserved residue(s) required for the propagation of feature annotation.</text>
</comment>
<dbReference type="Gene3D" id="3.40.50.150">
    <property type="entry name" value="Vaccinia Virus protein VP39"/>
    <property type="match status" value="1"/>
</dbReference>
<dbReference type="PANTHER" id="PTHR11727:SF17">
    <property type="entry name" value="DIMETHYLADENOSINE TRANSFERASE 1, MITOCHONDRIAL"/>
    <property type="match status" value="1"/>
</dbReference>
<keyword evidence="5 7" id="KW-0694">RNA-binding</keyword>
<dbReference type="GO" id="GO:0034246">
    <property type="term" value="F:mitochondrial transcription factor activity"/>
    <property type="evidence" value="ECO:0007669"/>
    <property type="project" value="TreeGrafter"/>
</dbReference>
<dbReference type="GO" id="GO:0003723">
    <property type="term" value="F:RNA binding"/>
    <property type="evidence" value="ECO:0007669"/>
    <property type="project" value="UniProtKB-UniRule"/>
</dbReference>
<evidence type="ECO:0000256" key="6">
    <source>
        <dbReference type="ARBA" id="ARBA00024915"/>
    </source>
</evidence>
<dbReference type="InterPro" id="IPR023165">
    <property type="entry name" value="rRNA_Ade_diMease-like_C"/>
</dbReference>
<evidence type="ECO:0000256" key="4">
    <source>
        <dbReference type="ARBA" id="ARBA00022691"/>
    </source>
</evidence>
<dbReference type="GO" id="GO:0006391">
    <property type="term" value="P:transcription initiation at mitochondrial promoter"/>
    <property type="evidence" value="ECO:0007669"/>
    <property type="project" value="TreeGrafter"/>
</dbReference>
<gene>
    <name evidence="10" type="ORF">WG66_1330</name>
</gene>
<comment type="subcellular location">
    <subcellularLocation>
        <location evidence="1">Mitochondrion</location>
    </subcellularLocation>
</comment>
<dbReference type="AlphaFoldDB" id="A0A0W0GC27"/>
<dbReference type="Pfam" id="PF00398">
    <property type="entry name" value="RrnaAD"/>
    <property type="match status" value="1"/>
</dbReference>
<dbReference type="InterPro" id="IPR017956">
    <property type="entry name" value="AT_hook_DNA-bd_motif"/>
</dbReference>
<organism evidence="10 11">
    <name type="scientific">Moniliophthora roreri</name>
    <name type="common">Frosty pod rot fungus</name>
    <name type="synonym">Monilia roreri</name>
    <dbReference type="NCBI Taxonomy" id="221103"/>
    <lineage>
        <taxon>Eukaryota</taxon>
        <taxon>Fungi</taxon>
        <taxon>Dikarya</taxon>
        <taxon>Basidiomycota</taxon>
        <taxon>Agaricomycotina</taxon>
        <taxon>Agaricomycetes</taxon>
        <taxon>Agaricomycetidae</taxon>
        <taxon>Agaricales</taxon>
        <taxon>Marasmiineae</taxon>
        <taxon>Marasmiaceae</taxon>
        <taxon>Moniliophthora</taxon>
    </lineage>
</organism>
<evidence type="ECO:0000256" key="5">
    <source>
        <dbReference type="ARBA" id="ARBA00022884"/>
    </source>
</evidence>
<dbReference type="EMBL" id="LATX01000498">
    <property type="protein sequence ID" value="KTB46083.1"/>
    <property type="molecule type" value="Genomic_DNA"/>
</dbReference>
<evidence type="ECO:0000256" key="3">
    <source>
        <dbReference type="ARBA" id="ARBA00022679"/>
    </source>
</evidence>
<name>A0A0W0GC27_MONRR</name>
<keyword evidence="3 7" id="KW-0808">Transferase</keyword>
<evidence type="ECO:0000256" key="7">
    <source>
        <dbReference type="PROSITE-ProRule" id="PRU01026"/>
    </source>
</evidence>
<proteinExistence type="inferred from homology"/>
<accession>A0A0W0GC27</accession>